<name>A0A820JPX8_9BILA</name>
<dbReference type="Proteomes" id="UP000663825">
    <property type="component" value="Unassembled WGS sequence"/>
</dbReference>
<proteinExistence type="predicted"/>
<evidence type="ECO:0000313" key="2">
    <source>
        <dbReference type="EMBL" id="CAF3495294.1"/>
    </source>
</evidence>
<dbReference type="AlphaFoldDB" id="A0A820JPX8"/>
<accession>A0A820JPX8</accession>
<dbReference type="SUPFAM" id="SSF48452">
    <property type="entry name" value="TPR-like"/>
    <property type="match status" value="1"/>
</dbReference>
<evidence type="ECO:0000313" key="4">
    <source>
        <dbReference type="Proteomes" id="UP000663851"/>
    </source>
</evidence>
<gene>
    <name evidence="3" type="ORF">HFQ381_LOCUS15375</name>
    <name evidence="2" type="ORF">LUA448_LOCUS24938</name>
    <name evidence="1" type="ORF">TIS948_LOCUS22961</name>
</gene>
<dbReference type="EMBL" id="CAJNXB010003921">
    <property type="protein sequence ID" value="CAF3347477.1"/>
    <property type="molecule type" value="Genomic_DNA"/>
</dbReference>
<comment type="caution">
    <text evidence="3">The sequence shown here is derived from an EMBL/GenBank/DDBJ whole genome shotgun (WGS) entry which is preliminary data.</text>
</comment>
<evidence type="ECO:0008006" key="5">
    <source>
        <dbReference type="Google" id="ProtNLM"/>
    </source>
</evidence>
<evidence type="ECO:0000313" key="3">
    <source>
        <dbReference type="EMBL" id="CAF4329764.1"/>
    </source>
</evidence>
<protein>
    <recommendedName>
        <fullName evidence="5">Tetratricopeptide repeat protein</fullName>
    </recommendedName>
</protein>
<dbReference type="Proteomes" id="UP000663851">
    <property type="component" value="Unassembled WGS sequence"/>
</dbReference>
<dbReference type="EMBL" id="CAJNYD010003294">
    <property type="protein sequence ID" value="CAF3495294.1"/>
    <property type="molecule type" value="Genomic_DNA"/>
</dbReference>
<reference evidence="3" key="1">
    <citation type="submission" date="2021-02" db="EMBL/GenBank/DDBJ databases">
        <authorList>
            <person name="Nowell W R."/>
        </authorList>
    </citation>
    <scope>NUCLEOTIDE SEQUENCE</scope>
</reference>
<sequence length="189" mass="22563">MSLDQMTNHDDLIRQFNEKFQQTSSTDILERLQLINNLIAICARQNNFSTVFKYFSETNIIYSEHQSSNLETKEQFDETMINIFFNTAKSCYRQQNWIMSLKMFEESLNLVREQKDDNPLLPEISHCMAAVYAHLGEIQLAIDHYELTISTARKRLFDDHPDMQRYTFQFQLFKNKLEETYSKGYLIRK</sequence>
<evidence type="ECO:0000313" key="1">
    <source>
        <dbReference type="EMBL" id="CAF3347477.1"/>
    </source>
</evidence>
<organism evidence="3 4">
    <name type="scientific">Rotaria socialis</name>
    <dbReference type="NCBI Taxonomy" id="392032"/>
    <lineage>
        <taxon>Eukaryota</taxon>
        <taxon>Metazoa</taxon>
        <taxon>Spiralia</taxon>
        <taxon>Gnathifera</taxon>
        <taxon>Rotifera</taxon>
        <taxon>Eurotatoria</taxon>
        <taxon>Bdelloidea</taxon>
        <taxon>Philodinida</taxon>
        <taxon>Philodinidae</taxon>
        <taxon>Rotaria</taxon>
    </lineage>
</organism>
<dbReference type="Gene3D" id="1.25.40.10">
    <property type="entry name" value="Tetratricopeptide repeat domain"/>
    <property type="match status" value="1"/>
</dbReference>
<dbReference type="Proteomes" id="UP000663833">
    <property type="component" value="Unassembled WGS sequence"/>
</dbReference>
<dbReference type="Pfam" id="PF13424">
    <property type="entry name" value="TPR_12"/>
    <property type="match status" value="1"/>
</dbReference>
<dbReference type="EMBL" id="CAJOBO010001042">
    <property type="protein sequence ID" value="CAF4329764.1"/>
    <property type="molecule type" value="Genomic_DNA"/>
</dbReference>
<dbReference type="InterPro" id="IPR011990">
    <property type="entry name" value="TPR-like_helical_dom_sf"/>
</dbReference>